<evidence type="ECO:0000256" key="1">
    <source>
        <dbReference type="SAM" id="Phobius"/>
    </source>
</evidence>
<comment type="caution">
    <text evidence="2">The sequence shown here is derived from an EMBL/GenBank/DDBJ whole genome shotgun (WGS) entry which is preliminary data.</text>
</comment>
<name>A0ABT9NX56_9ACTN</name>
<dbReference type="Proteomes" id="UP001235712">
    <property type="component" value="Unassembled WGS sequence"/>
</dbReference>
<keyword evidence="1" id="KW-1133">Transmembrane helix</keyword>
<feature type="transmembrane region" description="Helical" evidence="1">
    <location>
        <begin position="280"/>
        <end position="305"/>
    </location>
</feature>
<protein>
    <recommendedName>
        <fullName evidence="4">O-antigen ligase-like membrane protein</fullName>
    </recommendedName>
</protein>
<keyword evidence="1" id="KW-0812">Transmembrane</keyword>
<feature type="transmembrane region" description="Helical" evidence="1">
    <location>
        <begin position="325"/>
        <end position="344"/>
    </location>
</feature>
<dbReference type="EMBL" id="JAUSQZ010000001">
    <property type="protein sequence ID" value="MDP9825007.1"/>
    <property type="molecule type" value="Genomic_DNA"/>
</dbReference>
<organism evidence="2 3">
    <name type="scientific">Kineosporia succinea</name>
    <dbReference type="NCBI Taxonomy" id="84632"/>
    <lineage>
        <taxon>Bacteria</taxon>
        <taxon>Bacillati</taxon>
        <taxon>Actinomycetota</taxon>
        <taxon>Actinomycetes</taxon>
        <taxon>Kineosporiales</taxon>
        <taxon>Kineosporiaceae</taxon>
        <taxon>Kineosporia</taxon>
    </lineage>
</organism>
<dbReference type="RefSeq" id="WP_307238342.1">
    <property type="nucleotide sequence ID" value="NZ_JAUSQZ010000001.1"/>
</dbReference>
<feature type="transmembrane region" description="Helical" evidence="1">
    <location>
        <begin position="173"/>
        <end position="194"/>
    </location>
</feature>
<accession>A0ABT9NX56</accession>
<reference evidence="2 3" key="1">
    <citation type="submission" date="2023-07" db="EMBL/GenBank/DDBJ databases">
        <title>Sequencing the genomes of 1000 actinobacteria strains.</title>
        <authorList>
            <person name="Klenk H.-P."/>
        </authorList>
    </citation>
    <scope>NUCLEOTIDE SEQUENCE [LARGE SCALE GENOMIC DNA]</scope>
    <source>
        <strain evidence="2 3">DSM 44388</strain>
    </source>
</reference>
<keyword evidence="1" id="KW-0472">Membrane</keyword>
<feature type="transmembrane region" description="Helical" evidence="1">
    <location>
        <begin position="257"/>
        <end position="274"/>
    </location>
</feature>
<feature type="transmembrane region" description="Helical" evidence="1">
    <location>
        <begin position="31"/>
        <end position="50"/>
    </location>
</feature>
<keyword evidence="3" id="KW-1185">Reference proteome</keyword>
<proteinExistence type="predicted"/>
<feature type="transmembrane region" description="Helical" evidence="1">
    <location>
        <begin position="397"/>
        <end position="416"/>
    </location>
</feature>
<evidence type="ECO:0000313" key="2">
    <source>
        <dbReference type="EMBL" id="MDP9825007.1"/>
    </source>
</evidence>
<evidence type="ECO:0000313" key="3">
    <source>
        <dbReference type="Proteomes" id="UP001235712"/>
    </source>
</evidence>
<feature type="transmembrane region" description="Helical" evidence="1">
    <location>
        <begin position="142"/>
        <end position="161"/>
    </location>
</feature>
<sequence length="497" mass="53142">MQHHLLVSTRSTVLYLATASAVCCVTVAAVAQYPPAVVAVVIGLVLWFVAIKRTEPLSVILLVASLMLMRPTWYGNGATPLGVPLAVAAAFFAASADHREGRLVPSWRDRPRPVLAALCCLAAFQGWYLVLPILHGTYPADFVLRSVTYVLVSVTAAAIVLREPLRARFIARAVVWICGAIAASFGATLLLWAVSGPESHEILRMQLPGGISGANGYAEGNDGQPLYLPWTLTNGATSAFGGITMPRLVGFMREPGLMAPMFIWAIYVAGRLKMRNTRLLQLLLFLGLLGCQSTAGFAIWVVLAVCTSVIGDAPQKKNFRVTRQFLGMALLIGGVWLAIFAPVWGLKAKEEINPGSISDRTTTAVTGITQIDQHFWGAAPQGLENVGINLLSETHRIGGPGLLLALAAYFVPILVARRKSDAAKLIVPLAVTALVAQPVSGAPTWWILVLVAGALDDREHDRVPDETSAAEVDHAGTAGVVRLELTDPERSRAGLNF</sequence>
<feature type="transmembrane region" description="Helical" evidence="1">
    <location>
        <begin position="81"/>
        <end position="99"/>
    </location>
</feature>
<feature type="transmembrane region" description="Helical" evidence="1">
    <location>
        <begin position="111"/>
        <end position="130"/>
    </location>
</feature>
<gene>
    <name evidence="2" type="ORF">J2S57_000756</name>
</gene>
<evidence type="ECO:0008006" key="4">
    <source>
        <dbReference type="Google" id="ProtNLM"/>
    </source>
</evidence>